<dbReference type="Proteomes" id="UP001597601">
    <property type="component" value="Unassembled WGS sequence"/>
</dbReference>
<accession>A0ABW5XV37</accession>
<dbReference type="RefSeq" id="WP_377130461.1">
    <property type="nucleotide sequence ID" value="NZ_JBHUHN010000001.1"/>
</dbReference>
<gene>
    <name evidence="1" type="ORF">ACFSYC_19120</name>
</gene>
<keyword evidence="2" id="KW-1185">Reference proteome</keyword>
<evidence type="ECO:0000313" key="1">
    <source>
        <dbReference type="EMBL" id="MFD2866816.1"/>
    </source>
</evidence>
<organism evidence="1 2">
    <name type="scientific">Mucilaginibacter antarcticus</name>
    <dbReference type="NCBI Taxonomy" id="1855725"/>
    <lineage>
        <taxon>Bacteria</taxon>
        <taxon>Pseudomonadati</taxon>
        <taxon>Bacteroidota</taxon>
        <taxon>Sphingobacteriia</taxon>
        <taxon>Sphingobacteriales</taxon>
        <taxon>Sphingobacteriaceae</taxon>
        <taxon>Mucilaginibacter</taxon>
    </lineage>
</organism>
<proteinExistence type="predicted"/>
<protein>
    <submittedName>
        <fullName evidence="1">Uncharacterized protein</fullName>
    </submittedName>
</protein>
<dbReference type="EMBL" id="JBHUON010000037">
    <property type="protein sequence ID" value="MFD2866816.1"/>
    <property type="molecule type" value="Genomic_DNA"/>
</dbReference>
<reference evidence="2" key="1">
    <citation type="journal article" date="2019" name="Int. J. Syst. Evol. Microbiol.">
        <title>The Global Catalogue of Microorganisms (GCM) 10K type strain sequencing project: providing services to taxonomists for standard genome sequencing and annotation.</title>
        <authorList>
            <consortium name="The Broad Institute Genomics Platform"/>
            <consortium name="The Broad Institute Genome Sequencing Center for Infectious Disease"/>
            <person name="Wu L."/>
            <person name="Ma J."/>
        </authorList>
    </citation>
    <scope>NUCLEOTIDE SEQUENCE [LARGE SCALE GENOMIC DNA]</scope>
    <source>
        <strain evidence="2">KCTC 52232</strain>
    </source>
</reference>
<sequence length="95" mass="10829">MSLFCILESTGISLLSALTKYKLNQTEQQMANDDESKSERNEVKESKVKEYLLSDFLIEAPLLTFIEATTYPQRQQHAHLAWVPPVPTPPPNRIV</sequence>
<evidence type="ECO:0000313" key="2">
    <source>
        <dbReference type="Proteomes" id="UP001597601"/>
    </source>
</evidence>
<comment type="caution">
    <text evidence="1">The sequence shown here is derived from an EMBL/GenBank/DDBJ whole genome shotgun (WGS) entry which is preliminary data.</text>
</comment>
<name>A0ABW5XV37_9SPHI</name>